<organism evidence="4 5">
    <name type="scientific">Astatotilapia calliptera</name>
    <name type="common">Eastern happy</name>
    <name type="synonym">Chromis callipterus</name>
    <dbReference type="NCBI Taxonomy" id="8154"/>
    <lineage>
        <taxon>Eukaryota</taxon>
        <taxon>Metazoa</taxon>
        <taxon>Chordata</taxon>
        <taxon>Craniata</taxon>
        <taxon>Vertebrata</taxon>
        <taxon>Euteleostomi</taxon>
        <taxon>Actinopterygii</taxon>
        <taxon>Neopterygii</taxon>
        <taxon>Teleostei</taxon>
        <taxon>Neoteleostei</taxon>
        <taxon>Acanthomorphata</taxon>
        <taxon>Ovalentaria</taxon>
        <taxon>Cichlomorphae</taxon>
        <taxon>Cichliformes</taxon>
        <taxon>Cichlidae</taxon>
        <taxon>African cichlids</taxon>
        <taxon>Pseudocrenilabrinae</taxon>
        <taxon>Haplochromini</taxon>
        <taxon>Astatotilapia</taxon>
    </lineage>
</organism>
<dbReference type="Proteomes" id="UP000265100">
    <property type="component" value="Unplaced"/>
</dbReference>
<feature type="region of interest" description="Disordered" evidence="2">
    <location>
        <begin position="1"/>
        <end position="97"/>
    </location>
</feature>
<keyword evidence="3" id="KW-0472">Membrane</keyword>
<evidence type="ECO:0000256" key="3">
    <source>
        <dbReference type="SAM" id="Phobius"/>
    </source>
</evidence>
<proteinExistence type="inferred from homology"/>
<feature type="compositionally biased region" description="Basic and acidic residues" evidence="2">
    <location>
        <begin position="85"/>
        <end position="97"/>
    </location>
</feature>
<keyword evidence="3" id="KW-0812">Transmembrane</keyword>
<reference evidence="4" key="1">
    <citation type="submission" date="2025-08" db="UniProtKB">
        <authorList>
            <consortium name="Ensembl"/>
        </authorList>
    </citation>
    <scope>IDENTIFICATION</scope>
</reference>
<dbReference type="AlphaFoldDB" id="A0AAX7VQW4"/>
<accession>A0AAX7VQW4</accession>
<reference evidence="4" key="2">
    <citation type="submission" date="2025-09" db="UniProtKB">
        <authorList>
            <consortium name="Ensembl"/>
        </authorList>
    </citation>
    <scope>IDENTIFICATION</scope>
</reference>
<evidence type="ECO:0000256" key="2">
    <source>
        <dbReference type="SAM" id="MobiDB-lite"/>
    </source>
</evidence>
<dbReference type="GeneTree" id="ENSGT00970000196961"/>
<sequence>TTTAKPRRGPSGPTPRTETRYLTWTPTCPSLRTPSSFIPSPTASRRSSGPSSTGRTSKLTKPRNNVPRTTRHPYPTFPSDPEPEGSERPPQDLFPRHTRDYSTELSVTVAVGASLFFLNILAFAALYYKRDKRHEMRRHRLSPQRGGPANDLAHIYKRVFSDTVPVDARFPKSKRVISLHVCYFWFLVFSRRVRASQEHRRSIAGASQEHCRSS</sequence>
<keyword evidence="5" id="KW-1185">Reference proteome</keyword>
<feature type="compositionally biased region" description="Polar residues" evidence="2">
    <location>
        <begin position="22"/>
        <end position="38"/>
    </location>
</feature>
<evidence type="ECO:0000313" key="4">
    <source>
        <dbReference type="Ensembl" id="ENSACLP00000084190.1"/>
    </source>
</evidence>
<name>A0AAX7VQW4_ASTCA</name>
<feature type="compositionally biased region" description="Low complexity" evidence="2">
    <location>
        <begin position="39"/>
        <end position="57"/>
    </location>
</feature>
<protein>
    <submittedName>
        <fullName evidence="4">Uncharacterized protein</fullName>
    </submittedName>
</protein>
<evidence type="ECO:0000313" key="5">
    <source>
        <dbReference type="Proteomes" id="UP000265100"/>
    </source>
</evidence>
<dbReference type="InterPro" id="IPR051093">
    <property type="entry name" value="Neuroligin/BSAL"/>
</dbReference>
<dbReference type="Ensembl" id="ENSACLT00000085963.1">
    <property type="protein sequence ID" value="ENSACLP00000084190.1"/>
    <property type="gene ID" value="ENSACLG00000033940.1"/>
</dbReference>
<comment type="similarity">
    <text evidence="1">Belongs to the type-B carboxylesterase/lipase family.</text>
</comment>
<dbReference type="PANTHER" id="PTHR43903">
    <property type="entry name" value="NEUROLIGIN"/>
    <property type="match status" value="1"/>
</dbReference>
<feature type="transmembrane region" description="Helical" evidence="3">
    <location>
        <begin position="105"/>
        <end position="128"/>
    </location>
</feature>
<evidence type="ECO:0000256" key="1">
    <source>
        <dbReference type="ARBA" id="ARBA00005964"/>
    </source>
</evidence>
<keyword evidence="3" id="KW-1133">Transmembrane helix</keyword>